<dbReference type="EMBL" id="CM024807">
    <property type="protein sequence ID" value="KAG8008143.1"/>
    <property type="molecule type" value="Genomic_DNA"/>
</dbReference>
<comment type="caution">
    <text evidence="1">The sequence shown here is derived from an EMBL/GenBank/DDBJ whole genome shotgun (WGS) entry which is preliminary data.</text>
</comment>
<organism evidence="1 2">
    <name type="scientific">Nibea albiflora</name>
    <name type="common">Yellow drum</name>
    <name type="synonym">Corvina albiflora</name>
    <dbReference type="NCBI Taxonomy" id="240163"/>
    <lineage>
        <taxon>Eukaryota</taxon>
        <taxon>Metazoa</taxon>
        <taxon>Chordata</taxon>
        <taxon>Craniata</taxon>
        <taxon>Vertebrata</taxon>
        <taxon>Euteleostomi</taxon>
        <taxon>Actinopterygii</taxon>
        <taxon>Neopterygii</taxon>
        <taxon>Teleostei</taxon>
        <taxon>Neoteleostei</taxon>
        <taxon>Acanthomorphata</taxon>
        <taxon>Eupercaria</taxon>
        <taxon>Sciaenidae</taxon>
        <taxon>Nibea</taxon>
    </lineage>
</organism>
<dbReference type="Proteomes" id="UP000805704">
    <property type="component" value="Chromosome 19"/>
</dbReference>
<reference evidence="1" key="1">
    <citation type="submission" date="2020-04" db="EMBL/GenBank/DDBJ databases">
        <title>A chromosome-scale assembly and high-density genetic map of the yellow drum (Nibea albiflora) genome.</title>
        <authorList>
            <person name="Xu D."/>
            <person name="Zhang W."/>
            <person name="Chen R."/>
            <person name="Tan P."/>
            <person name="Wang L."/>
            <person name="Song H."/>
            <person name="Tian L."/>
            <person name="Zhu Q."/>
            <person name="Wang B."/>
        </authorList>
    </citation>
    <scope>NUCLEOTIDE SEQUENCE</scope>
    <source>
        <strain evidence="1">ZJHYS-2018</strain>
    </source>
</reference>
<sequence length="148" mass="16869">MVGGQRGDGGNEADDESPRRTKTNKVRQLSNQMETKQSLQRRVDVMMWKLQLRGWLIHLELMSCCLQVALTEALRGVSCSSLVDYDDTETLRRLYSGESVMKRRSVVSEQPARLEMFVDLNTVSIQGEEVEDSRLDRRCTGGDSRLRS</sequence>
<accession>A0ACB7F2I0</accession>
<protein>
    <submittedName>
        <fullName evidence="1">Uncharacterized protein</fullName>
    </submittedName>
</protein>
<name>A0ACB7F2I0_NIBAL</name>
<evidence type="ECO:0000313" key="2">
    <source>
        <dbReference type="Proteomes" id="UP000805704"/>
    </source>
</evidence>
<proteinExistence type="predicted"/>
<keyword evidence="2" id="KW-1185">Reference proteome</keyword>
<evidence type="ECO:0000313" key="1">
    <source>
        <dbReference type="EMBL" id="KAG8008143.1"/>
    </source>
</evidence>
<gene>
    <name evidence="1" type="ORF">GBF38_019159</name>
</gene>